<keyword evidence="1 6" id="KW-0645">Protease</keyword>
<dbReference type="SUPFAM" id="SSF55486">
    <property type="entry name" value="Metalloproteases ('zincins'), catalytic domain"/>
    <property type="match status" value="2"/>
</dbReference>
<evidence type="ECO:0000313" key="9">
    <source>
        <dbReference type="Proteomes" id="UP001141327"/>
    </source>
</evidence>
<dbReference type="InterPro" id="IPR001567">
    <property type="entry name" value="Pept_M3A_M3B_dom"/>
</dbReference>
<dbReference type="InterPro" id="IPR042088">
    <property type="entry name" value="OligoPept_F_C"/>
</dbReference>
<comment type="similarity">
    <text evidence="6">Belongs to the peptidase M3 family.</text>
</comment>
<keyword evidence="3 6" id="KW-0378">Hydrolase</keyword>
<evidence type="ECO:0000259" key="7">
    <source>
        <dbReference type="Pfam" id="PF01432"/>
    </source>
</evidence>
<evidence type="ECO:0000256" key="6">
    <source>
        <dbReference type="RuleBase" id="RU003435"/>
    </source>
</evidence>
<evidence type="ECO:0000256" key="1">
    <source>
        <dbReference type="ARBA" id="ARBA00022670"/>
    </source>
</evidence>
<reference evidence="8" key="1">
    <citation type="journal article" date="2022" name="bioRxiv">
        <title>Genomics of Preaxostyla Flagellates Illuminates Evolutionary Transitions and the Path Towards Mitochondrial Loss.</title>
        <authorList>
            <person name="Novak L.V.F."/>
            <person name="Treitli S.C."/>
            <person name="Pyrih J."/>
            <person name="Halakuc P."/>
            <person name="Pipaliya S.V."/>
            <person name="Vacek V."/>
            <person name="Brzon O."/>
            <person name="Soukal P."/>
            <person name="Eme L."/>
            <person name="Dacks J.B."/>
            <person name="Karnkowska A."/>
            <person name="Elias M."/>
            <person name="Hampl V."/>
        </authorList>
    </citation>
    <scope>NUCLEOTIDE SEQUENCE</scope>
    <source>
        <strain evidence="8">RCP-MX</strain>
    </source>
</reference>
<evidence type="ECO:0000256" key="3">
    <source>
        <dbReference type="ARBA" id="ARBA00022801"/>
    </source>
</evidence>
<sequence>MHTYLTCHAQPHRTSDYRIFVAEVASTMNEFLLHDYLMARAQRAGDMRMVALLLNEQCEAFKSTVFRQTMFAELDREMHGRLESGRPVTQEAISNAVSSACHEFLQDFKSTRCTSREISYLCRGMISFHVGSHVSHVVTHAPPGLYMRLNSLYFGEVLPADDPALTSEAGAAIPWWQPPGLTRTCIQTPDQVRVDPGAPSVLQLLRMEIRDLLLCLSGLHRALTTNPAHAQPRYLALLRAGSTQDPADILAAAGFDPRCPGAFDSALAEFGGLVAELEQGLCRVGGGPNQREKAEISVVQAMEELLR</sequence>
<comment type="caution">
    <text evidence="8">The sequence shown here is derived from an EMBL/GenBank/DDBJ whole genome shotgun (WGS) entry which is preliminary data.</text>
</comment>
<name>A0ABQ8U9N3_9EUKA</name>
<feature type="domain" description="Peptidase M3A/M3B catalytic" evidence="7">
    <location>
        <begin position="1"/>
        <end position="109"/>
    </location>
</feature>
<evidence type="ECO:0000313" key="8">
    <source>
        <dbReference type="EMBL" id="KAJ4454055.1"/>
    </source>
</evidence>
<dbReference type="Gene3D" id="1.10.1370.20">
    <property type="entry name" value="Oligoendopeptidase f, C-terminal domain"/>
    <property type="match status" value="2"/>
</dbReference>
<protein>
    <submittedName>
        <fullName evidence="8">Oligoendopeptidase F</fullName>
    </submittedName>
</protein>
<keyword evidence="5 6" id="KW-0482">Metalloprotease</keyword>
<evidence type="ECO:0000256" key="2">
    <source>
        <dbReference type="ARBA" id="ARBA00022723"/>
    </source>
</evidence>
<keyword evidence="2 6" id="KW-0479">Metal-binding</keyword>
<keyword evidence="9" id="KW-1185">Reference proteome</keyword>
<keyword evidence="4 6" id="KW-0862">Zinc</keyword>
<dbReference type="Proteomes" id="UP001141327">
    <property type="component" value="Unassembled WGS sequence"/>
</dbReference>
<evidence type="ECO:0000256" key="4">
    <source>
        <dbReference type="ARBA" id="ARBA00022833"/>
    </source>
</evidence>
<gene>
    <name evidence="8" type="ORF">PAPYR_11328</name>
</gene>
<proteinExistence type="inferred from homology"/>
<dbReference type="EMBL" id="JAPMOS010000189">
    <property type="protein sequence ID" value="KAJ4454055.1"/>
    <property type="molecule type" value="Genomic_DNA"/>
</dbReference>
<accession>A0ABQ8U9N3</accession>
<organism evidence="8 9">
    <name type="scientific">Paratrimastix pyriformis</name>
    <dbReference type="NCBI Taxonomy" id="342808"/>
    <lineage>
        <taxon>Eukaryota</taxon>
        <taxon>Metamonada</taxon>
        <taxon>Preaxostyla</taxon>
        <taxon>Paratrimastigidae</taxon>
        <taxon>Paratrimastix</taxon>
    </lineage>
</organism>
<comment type="cofactor">
    <cofactor evidence="6">
        <name>Zn(2+)</name>
        <dbReference type="ChEBI" id="CHEBI:29105"/>
    </cofactor>
    <text evidence="6">Binds 1 zinc ion.</text>
</comment>
<dbReference type="Pfam" id="PF01432">
    <property type="entry name" value="Peptidase_M3"/>
    <property type="match status" value="1"/>
</dbReference>
<evidence type="ECO:0000256" key="5">
    <source>
        <dbReference type="ARBA" id="ARBA00023049"/>
    </source>
</evidence>